<name>A0A6A6H438_VIRVR</name>
<feature type="compositionally biased region" description="Polar residues" evidence="5">
    <location>
        <begin position="543"/>
        <end position="553"/>
    </location>
</feature>
<dbReference type="Proteomes" id="UP000800092">
    <property type="component" value="Unassembled WGS sequence"/>
</dbReference>
<evidence type="ECO:0000256" key="3">
    <source>
        <dbReference type="ARBA" id="ARBA00022989"/>
    </source>
</evidence>
<dbReference type="SUPFAM" id="SSF103473">
    <property type="entry name" value="MFS general substrate transporter"/>
    <property type="match status" value="1"/>
</dbReference>
<gene>
    <name evidence="8" type="ORF">EV356DRAFT_524906</name>
</gene>
<evidence type="ECO:0000256" key="5">
    <source>
        <dbReference type="SAM" id="MobiDB-lite"/>
    </source>
</evidence>
<dbReference type="GO" id="GO:0022857">
    <property type="term" value="F:transmembrane transporter activity"/>
    <property type="evidence" value="ECO:0007669"/>
    <property type="project" value="InterPro"/>
</dbReference>
<feature type="transmembrane region" description="Helical" evidence="6">
    <location>
        <begin position="103"/>
        <end position="122"/>
    </location>
</feature>
<evidence type="ECO:0000313" key="9">
    <source>
        <dbReference type="Proteomes" id="UP000800092"/>
    </source>
</evidence>
<dbReference type="InterPro" id="IPR011701">
    <property type="entry name" value="MFS"/>
</dbReference>
<feature type="region of interest" description="Disordered" evidence="5">
    <location>
        <begin position="1"/>
        <end position="27"/>
    </location>
</feature>
<dbReference type="InterPro" id="IPR036259">
    <property type="entry name" value="MFS_trans_sf"/>
</dbReference>
<proteinExistence type="predicted"/>
<dbReference type="Gene3D" id="1.20.1720.10">
    <property type="entry name" value="Multidrug resistance protein D"/>
    <property type="match status" value="1"/>
</dbReference>
<keyword evidence="3 6" id="KW-1133">Transmembrane helix</keyword>
<feature type="transmembrane region" description="Helical" evidence="6">
    <location>
        <begin position="501"/>
        <end position="521"/>
    </location>
</feature>
<evidence type="ECO:0000259" key="7">
    <source>
        <dbReference type="PROSITE" id="PS50850"/>
    </source>
</evidence>
<organism evidence="8 9">
    <name type="scientific">Viridothelium virens</name>
    <name type="common">Speckled blister lichen</name>
    <name type="synonym">Trypethelium virens</name>
    <dbReference type="NCBI Taxonomy" id="1048519"/>
    <lineage>
        <taxon>Eukaryota</taxon>
        <taxon>Fungi</taxon>
        <taxon>Dikarya</taxon>
        <taxon>Ascomycota</taxon>
        <taxon>Pezizomycotina</taxon>
        <taxon>Dothideomycetes</taxon>
        <taxon>Dothideomycetes incertae sedis</taxon>
        <taxon>Trypetheliales</taxon>
        <taxon>Trypetheliaceae</taxon>
        <taxon>Viridothelium</taxon>
    </lineage>
</organism>
<evidence type="ECO:0000256" key="6">
    <source>
        <dbReference type="SAM" id="Phobius"/>
    </source>
</evidence>
<reference evidence="8" key="1">
    <citation type="journal article" date="2020" name="Stud. Mycol.">
        <title>101 Dothideomycetes genomes: a test case for predicting lifestyles and emergence of pathogens.</title>
        <authorList>
            <person name="Haridas S."/>
            <person name="Albert R."/>
            <person name="Binder M."/>
            <person name="Bloem J."/>
            <person name="Labutti K."/>
            <person name="Salamov A."/>
            <person name="Andreopoulos B."/>
            <person name="Baker S."/>
            <person name="Barry K."/>
            <person name="Bills G."/>
            <person name="Bluhm B."/>
            <person name="Cannon C."/>
            <person name="Castanera R."/>
            <person name="Culley D."/>
            <person name="Daum C."/>
            <person name="Ezra D."/>
            <person name="Gonzalez J."/>
            <person name="Henrissat B."/>
            <person name="Kuo A."/>
            <person name="Liang C."/>
            <person name="Lipzen A."/>
            <person name="Lutzoni F."/>
            <person name="Magnuson J."/>
            <person name="Mondo S."/>
            <person name="Nolan M."/>
            <person name="Ohm R."/>
            <person name="Pangilinan J."/>
            <person name="Park H.-J."/>
            <person name="Ramirez L."/>
            <person name="Alfaro M."/>
            <person name="Sun H."/>
            <person name="Tritt A."/>
            <person name="Yoshinaga Y."/>
            <person name="Zwiers L.-H."/>
            <person name="Turgeon B."/>
            <person name="Goodwin S."/>
            <person name="Spatafora J."/>
            <person name="Crous P."/>
            <person name="Grigoriev I."/>
        </authorList>
    </citation>
    <scope>NUCLEOTIDE SEQUENCE</scope>
    <source>
        <strain evidence="8">Tuck. ex Michener</strain>
    </source>
</reference>
<accession>A0A6A6H438</accession>
<protein>
    <submittedName>
        <fullName evidence="8">Aflatoxin efflux pump</fullName>
    </submittedName>
</protein>
<dbReference type="PROSITE" id="PS50850">
    <property type="entry name" value="MFS"/>
    <property type="match status" value="1"/>
</dbReference>
<feature type="transmembrane region" description="Helical" evidence="6">
    <location>
        <begin position="263"/>
        <end position="284"/>
    </location>
</feature>
<feature type="transmembrane region" description="Helical" evidence="6">
    <location>
        <begin position="232"/>
        <end position="251"/>
    </location>
</feature>
<dbReference type="Pfam" id="PF07690">
    <property type="entry name" value="MFS_1"/>
    <property type="match status" value="1"/>
</dbReference>
<feature type="transmembrane region" description="Helical" evidence="6">
    <location>
        <begin position="427"/>
        <end position="446"/>
    </location>
</feature>
<dbReference type="CDD" id="cd17502">
    <property type="entry name" value="MFS_Azr1_MDR_like"/>
    <property type="match status" value="1"/>
</dbReference>
<dbReference type="OrthoDB" id="10021397at2759"/>
<dbReference type="Gene3D" id="1.20.1250.20">
    <property type="entry name" value="MFS general substrate transporter like domains"/>
    <property type="match status" value="1"/>
</dbReference>
<evidence type="ECO:0000313" key="8">
    <source>
        <dbReference type="EMBL" id="KAF2232864.1"/>
    </source>
</evidence>
<feature type="region of interest" description="Disordered" evidence="5">
    <location>
        <begin position="529"/>
        <end position="553"/>
    </location>
</feature>
<feature type="transmembrane region" description="Helical" evidence="6">
    <location>
        <begin position="73"/>
        <end position="91"/>
    </location>
</feature>
<feature type="transmembrane region" description="Helical" evidence="6">
    <location>
        <begin position="337"/>
        <end position="356"/>
    </location>
</feature>
<sequence length="553" mass="58531">MATEKTDQVPSNDTAKVDDKKAAGPSEEPISSLTRILILVSVFLSMFLVAIDRTIVSTAIPQITDDFNSLNDAGWYGSAYMLTCCAFQLLFGKIYAFYSVRGTLIVSVLIFEIGSALCGAAPSSASFIAGRAIAGVGAAGIFAGTVVSVVYTVPLAKRPRIQGLMGAVGGVATILGPLIGGAFTTNVSWRWCFYINLPFGGVAIAAILVFLKVPDRPSTNQPWTKKLSQLDAPGSVLLIPGIVCLLLALQWGGQTYVWSNARVIALLTLQGILLIAFVSTQILLSKTATVPPRILKHRSVAGAFWATFCISSSQYIFIYYLPIWFQTIKGVRAIDSGIHLLPLLIAFVFATITGGLINQKIGYYTPVGIFGSCVMAVGAGLLTTFQVDTAKGKWIGYQVLYGLGQGYCFQVPNLAAQVALPKPDVPIGMALMFFGQLIGSAVFVSVGENVLGNQLVKRLSSVPGFNSDLVKSGGATSLLSSVPVDQRGLVLVAYNEALRKVYQIGLILACLAVLGMAVLEWKSVLKQPTKNAGPDKTGPGAANSPQGASEQKV</sequence>
<feature type="domain" description="Major facilitator superfamily (MFS) profile" evidence="7">
    <location>
        <begin position="38"/>
        <end position="553"/>
    </location>
</feature>
<feature type="transmembrane region" description="Helical" evidence="6">
    <location>
        <begin position="163"/>
        <end position="185"/>
    </location>
</feature>
<dbReference type="GO" id="GO:0005886">
    <property type="term" value="C:plasma membrane"/>
    <property type="evidence" value="ECO:0007669"/>
    <property type="project" value="TreeGrafter"/>
</dbReference>
<dbReference type="PANTHER" id="PTHR23501:SF153">
    <property type="entry name" value="AFLATOXIN EFFLUX PUMP, PUTATIVE-RELATED"/>
    <property type="match status" value="1"/>
</dbReference>
<dbReference type="EMBL" id="ML991811">
    <property type="protein sequence ID" value="KAF2232864.1"/>
    <property type="molecule type" value="Genomic_DNA"/>
</dbReference>
<evidence type="ECO:0000256" key="1">
    <source>
        <dbReference type="ARBA" id="ARBA00004141"/>
    </source>
</evidence>
<evidence type="ECO:0000256" key="4">
    <source>
        <dbReference type="ARBA" id="ARBA00023136"/>
    </source>
</evidence>
<evidence type="ECO:0000256" key="2">
    <source>
        <dbReference type="ARBA" id="ARBA00022692"/>
    </source>
</evidence>
<feature type="transmembrane region" description="Helical" evidence="6">
    <location>
        <begin position="363"/>
        <end position="382"/>
    </location>
</feature>
<dbReference type="PANTHER" id="PTHR23501">
    <property type="entry name" value="MAJOR FACILITATOR SUPERFAMILY"/>
    <property type="match status" value="1"/>
</dbReference>
<feature type="transmembrane region" description="Helical" evidence="6">
    <location>
        <begin position="36"/>
        <end position="61"/>
    </location>
</feature>
<dbReference type="AlphaFoldDB" id="A0A6A6H438"/>
<feature type="transmembrane region" description="Helical" evidence="6">
    <location>
        <begin position="191"/>
        <end position="211"/>
    </location>
</feature>
<feature type="transmembrane region" description="Helical" evidence="6">
    <location>
        <begin position="304"/>
        <end position="325"/>
    </location>
</feature>
<dbReference type="FunFam" id="1.20.1720.10:FF:000012">
    <property type="entry name" value="MFS toxin efflux pump (AflT)"/>
    <property type="match status" value="1"/>
</dbReference>
<dbReference type="FunFam" id="1.20.1250.20:FF:000196">
    <property type="entry name" value="MFS toxin efflux pump (AflT)"/>
    <property type="match status" value="1"/>
</dbReference>
<dbReference type="InterPro" id="IPR020846">
    <property type="entry name" value="MFS_dom"/>
</dbReference>
<keyword evidence="9" id="KW-1185">Reference proteome</keyword>
<keyword evidence="2 6" id="KW-0812">Transmembrane</keyword>
<feature type="transmembrane region" description="Helical" evidence="6">
    <location>
        <begin position="128"/>
        <end position="151"/>
    </location>
</feature>
<comment type="subcellular location">
    <subcellularLocation>
        <location evidence="1">Membrane</location>
        <topology evidence="1">Multi-pass membrane protein</topology>
    </subcellularLocation>
</comment>
<keyword evidence="4 6" id="KW-0472">Membrane</keyword>